<feature type="compositionally biased region" description="Basic and acidic residues" evidence="1">
    <location>
        <begin position="1853"/>
        <end position="1871"/>
    </location>
</feature>
<feature type="region of interest" description="Disordered" evidence="1">
    <location>
        <begin position="1"/>
        <end position="298"/>
    </location>
</feature>
<feature type="domain" description="SANT" evidence="3">
    <location>
        <begin position="1671"/>
        <end position="1709"/>
    </location>
</feature>
<feature type="compositionally biased region" description="Polar residues" evidence="1">
    <location>
        <begin position="626"/>
        <end position="650"/>
    </location>
</feature>
<feature type="region of interest" description="Disordered" evidence="1">
    <location>
        <begin position="372"/>
        <end position="407"/>
    </location>
</feature>
<dbReference type="Gene3D" id="1.10.10.60">
    <property type="entry name" value="Homeodomain-like"/>
    <property type="match status" value="1"/>
</dbReference>
<dbReference type="Gene3D" id="1.20.58.1880">
    <property type="match status" value="1"/>
</dbReference>
<feature type="compositionally biased region" description="Low complexity" evidence="1">
    <location>
        <begin position="2156"/>
        <end position="2180"/>
    </location>
</feature>
<feature type="compositionally biased region" description="Basic and acidic residues" evidence="1">
    <location>
        <begin position="332"/>
        <end position="342"/>
    </location>
</feature>
<feature type="compositionally biased region" description="Basic and acidic residues" evidence="1">
    <location>
        <begin position="92"/>
        <end position="112"/>
    </location>
</feature>
<feature type="compositionally biased region" description="Low complexity" evidence="1">
    <location>
        <begin position="2187"/>
        <end position="2200"/>
    </location>
</feature>
<dbReference type="InterPro" id="IPR051571">
    <property type="entry name" value="N-CoR_corepressor"/>
</dbReference>
<feature type="compositionally biased region" description="Polar residues" evidence="1">
    <location>
        <begin position="1531"/>
        <end position="1552"/>
    </location>
</feature>
<feature type="compositionally biased region" description="Polar residues" evidence="1">
    <location>
        <begin position="141"/>
        <end position="163"/>
    </location>
</feature>
<dbReference type="GO" id="GO:0005654">
    <property type="term" value="C:nucleoplasm"/>
    <property type="evidence" value="ECO:0007669"/>
    <property type="project" value="UniProtKB-ARBA"/>
</dbReference>
<evidence type="ECO:0008006" key="7">
    <source>
        <dbReference type="Google" id="ProtNLM"/>
    </source>
</evidence>
<protein>
    <recommendedName>
        <fullName evidence="7">SANT domain-containing protein</fullName>
    </recommendedName>
</protein>
<dbReference type="PROSITE" id="PS50090">
    <property type="entry name" value="MYB_LIKE"/>
    <property type="match status" value="1"/>
</dbReference>
<dbReference type="InterPro" id="IPR001005">
    <property type="entry name" value="SANT/Myb"/>
</dbReference>
<dbReference type="InterPro" id="IPR017884">
    <property type="entry name" value="SANT_dom"/>
</dbReference>
<feature type="compositionally biased region" description="Basic and acidic residues" evidence="1">
    <location>
        <begin position="216"/>
        <end position="298"/>
    </location>
</feature>
<proteinExistence type="predicted"/>
<comment type="caution">
    <text evidence="5">The sequence shown here is derived from an EMBL/GenBank/DDBJ whole genome shotgun (WGS) entry which is preliminary data.</text>
</comment>
<feature type="region of interest" description="Disordered" evidence="1">
    <location>
        <begin position="1804"/>
        <end position="2200"/>
    </location>
</feature>
<evidence type="ECO:0000259" key="4">
    <source>
        <dbReference type="PROSITE" id="PS51294"/>
    </source>
</evidence>
<evidence type="ECO:0000259" key="2">
    <source>
        <dbReference type="PROSITE" id="PS50090"/>
    </source>
</evidence>
<feature type="compositionally biased region" description="Polar residues" evidence="1">
    <location>
        <begin position="1648"/>
        <end position="1660"/>
    </location>
</feature>
<feature type="compositionally biased region" description="Polar residues" evidence="1">
    <location>
        <begin position="708"/>
        <end position="736"/>
    </location>
</feature>
<dbReference type="PANTHER" id="PTHR13992:SF39">
    <property type="entry name" value="SMRTER, ISOFORM G"/>
    <property type="match status" value="1"/>
</dbReference>
<name>A0AAD4H8D1_9FUNG</name>
<feature type="compositionally biased region" description="Polar residues" evidence="1">
    <location>
        <begin position="2067"/>
        <end position="2082"/>
    </location>
</feature>
<dbReference type="GO" id="GO:0006357">
    <property type="term" value="P:regulation of transcription by RNA polymerase II"/>
    <property type="evidence" value="ECO:0007669"/>
    <property type="project" value="TreeGrafter"/>
</dbReference>
<feature type="compositionally biased region" description="Basic and acidic residues" evidence="1">
    <location>
        <begin position="468"/>
        <end position="512"/>
    </location>
</feature>
<feature type="region of interest" description="Disordered" evidence="1">
    <location>
        <begin position="1293"/>
        <end position="1378"/>
    </location>
</feature>
<dbReference type="SMART" id="SM00717">
    <property type="entry name" value="SANT"/>
    <property type="match status" value="2"/>
</dbReference>
<dbReference type="SUPFAM" id="SSF46689">
    <property type="entry name" value="Homeodomain-like"/>
    <property type="match status" value="2"/>
</dbReference>
<organism evidence="5 6">
    <name type="scientific">Linnemannia exigua</name>
    <dbReference type="NCBI Taxonomy" id="604196"/>
    <lineage>
        <taxon>Eukaryota</taxon>
        <taxon>Fungi</taxon>
        <taxon>Fungi incertae sedis</taxon>
        <taxon>Mucoromycota</taxon>
        <taxon>Mortierellomycotina</taxon>
        <taxon>Mortierellomycetes</taxon>
        <taxon>Mortierellales</taxon>
        <taxon>Mortierellaceae</taxon>
        <taxon>Linnemannia</taxon>
    </lineage>
</organism>
<feature type="compositionally biased region" description="Low complexity" evidence="1">
    <location>
        <begin position="1969"/>
        <end position="1984"/>
    </location>
</feature>
<reference evidence="5" key="1">
    <citation type="journal article" date="2020" name="Fungal Divers.">
        <title>Resolving the Mortierellaceae phylogeny through synthesis of multi-gene phylogenetics and phylogenomics.</title>
        <authorList>
            <person name="Vandepol N."/>
            <person name="Liber J."/>
            <person name="Desiro A."/>
            <person name="Na H."/>
            <person name="Kennedy M."/>
            <person name="Barry K."/>
            <person name="Grigoriev I.V."/>
            <person name="Miller A.N."/>
            <person name="O'Donnell K."/>
            <person name="Stajich J.E."/>
            <person name="Bonito G."/>
        </authorList>
    </citation>
    <scope>NUCLEOTIDE SEQUENCE</scope>
    <source>
        <strain evidence="5">NRRL 28262</strain>
    </source>
</reference>
<evidence type="ECO:0000256" key="1">
    <source>
        <dbReference type="SAM" id="MobiDB-lite"/>
    </source>
</evidence>
<evidence type="ECO:0000313" key="6">
    <source>
        <dbReference type="Proteomes" id="UP001194580"/>
    </source>
</evidence>
<dbReference type="PANTHER" id="PTHR13992">
    <property type="entry name" value="NUCLEAR RECEPTOR CO-REPRESSOR RELATED NCOR"/>
    <property type="match status" value="1"/>
</dbReference>
<feature type="compositionally biased region" description="Low complexity" evidence="1">
    <location>
        <begin position="1329"/>
        <end position="1345"/>
    </location>
</feature>
<feature type="region of interest" description="Disordered" evidence="1">
    <location>
        <begin position="1409"/>
        <end position="1461"/>
    </location>
</feature>
<dbReference type="Proteomes" id="UP001194580">
    <property type="component" value="Unassembled WGS sequence"/>
</dbReference>
<dbReference type="CDD" id="cd00167">
    <property type="entry name" value="SANT"/>
    <property type="match status" value="2"/>
</dbReference>
<evidence type="ECO:0000313" key="5">
    <source>
        <dbReference type="EMBL" id="KAG0277282.1"/>
    </source>
</evidence>
<feature type="region of interest" description="Disordered" evidence="1">
    <location>
        <begin position="312"/>
        <end position="342"/>
    </location>
</feature>
<feature type="domain" description="HTH myb-type" evidence="4">
    <location>
        <begin position="1671"/>
        <end position="1717"/>
    </location>
</feature>
<feature type="compositionally biased region" description="Basic residues" evidence="1">
    <location>
        <begin position="1234"/>
        <end position="1247"/>
    </location>
</feature>
<feature type="compositionally biased region" description="Basic and acidic residues" evidence="1">
    <location>
        <begin position="652"/>
        <end position="664"/>
    </location>
</feature>
<feature type="compositionally biased region" description="Basic and acidic residues" evidence="1">
    <location>
        <begin position="423"/>
        <end position="432"/>
    </location>
</feature>
<feature type="compositionally biased region" description="Polar residues" evidence="1">
    <location>
        <begin position="1612"/>
        <end position="1626"/>
    </location>
</feature>
<feature type="domain" description="Myb-like" evidence="2">
    <location>
        <begin position="1663"/>
        <end position="1713"/>
    </location>
</feature>
<sequence>MERSPLLSPLQTASSQLKSSRIHSTVSSPGGIQHMRSSSRSPPPPTKPRSESHDRSYSGQRRRPPRSGAVALSSRNGPDSSPPSELGFQESPRVKYPERFSNSRDARFRSSDSLKGIPIGNDHSGQASSPASSISIVRHFGSSSAPNTSTLSHSRDFSPTSNFKGPFNEPNHNGRSMDYFPGSPSSGMGPGIGLGLGPARYMDREDWRGRPNQFPREFERDRDFRTRDIRQDIRQDIRDLRELRPPRDPRDTRDQRDQRDPRDARDMREMRDGTMRERDAGFGRDADSRERDNRDNRDRDLRELGINTRDLRERDNRDRDTRDRGPWGSESMGRDSHATREGLEDVRELVERERERLERERDRNRERPIWLRESEKDHEPSLPTRPTSFEQSGRDRDRERASNSRAIAVQALDRDLLAYADKARNTPVKSEEPSNGTERLPTKPATPLGPPTPNNSKRDSRQQGGDESYDRDRPRERDRFNSREEDRDDVGRDRIRDWELQRERERSFHYRSDGAGLRSENDPRQDRGNARRQRILSAPMSDEAAYNDMGHQRDQHVNNSNSYPNSPAISLGGPFDRYKRNDRPERRYRDTNDRGNRADSGPMDDRRSSYISQDEAMAVKSEQDDSVNSQLSLSRPKISDTSDTGVTSANHMKRDERSPERRSLENIPTSASSKAHDADPRDNRNQVDKTKVEDGSTQQHAPRPVDTPQDTATASEAKTEDSVNSATHISATLTTKESSDNKLPGSPTASSLPSPGMSPVQVSADVKVPKQAVGFENHADILVEIDRIDGRIQRYEELLEQHREQKKPSAVEDLDIPDEATPVVEEEVPLVVTESEPPVSEEGMDVDVLDATEPVTKAIVEEGAKEEEDAETPVQKVQIVMQDVQGIVDAPSPASVVPDKDMVDFKLEIIDSEDVDMTVESSEAGDDRWGGIVRPFTTQDFQQSVDEDDPFLKRKEQQKRRPQLFDQIYAENNTRAKKYGRVHSAIGSSHQHDDALHHHHHHDKPQIYESVEDYPFYYDNIDSHERLRTAMLRNMSAKATALDEKELQLKRDYKQYWEVWEKKVQKLDKLKEKQLQAPAAANVREEDQVVGENTLFTPRNRRGAHNGDAVRSEAELMEIIQSLENADMRNPDVRASRTAATVPPMILDPTIRDKVRYLDRNHLVTDPATYYRLGPVTDNWTEEERQIFIKRYLIYPKQFGKIAAGIEDKTASQCVLFYYREKKKIGFKELLSNRGRKRKPAAGKRKEKAAQTSSPSGQPGKKHKGSALIEDIGQANRTKLAKSKELRDLQDLSQSWRDEIEPGPRRRVRSNAASQQGGTPGLEESHSNTASPAPSSTVSTPALPAQERRKAKSRTNQTRSAAATAAAAAAESKAPVEETVVEEKKLSKAEKAKAAALAAAAAAAAGEEAAAADEDKDSVMEETVATGDALVEDPLGERKGLDTRGSLPSENGEDNATTILAGTGNASATNAVGTKTVDQCRNFCFNYKRKFGVSVLEDTNNLDTSALLEEGDDKDAPVAVPDKTKGKKGRGSNTATSSAPGTPNSSAGTTKETNSRRKGGKTAPAVAQDPVKEELPKTPTAQAVVPAQITENVEDSETGGSKRRRKRVVSKNDASQTEGGSIQAATSFRALYSRDPPSSPGSPSISGAQSEDGQTTNADGSSRRTYYSSYWSSQEKIDFVRLLSLHGKDWDKIAKAMKTKSLIQVRNHFSTNADKLAADGVIPPERVTVSPMPPHKEEQFADGEYDYQQQQDSAPSDQGRGRSVDYEQPGDDPHHSQPAVPGGPVPGYFMPSANQEAIPEVIHREQPRPASPPRRATNIDNLLNNDDEDVNIAPEDWFGGNSEEGSAPQSQEHSFEAEVPVRQDPRQEYSQERYVVGRGRREDEDVETEDEYDSAHRGQGMYGDNYVPSRDQRRASETNIPAARSGYPSSAPSYYGHSHSSQLAPPPPQQHHHSSNPGVLGSPYGAQPYYTSSSSTSHLGTGYRSPPPPSTGYSSGVSGHGIQRLSSPSASLPPAPTSTVISPSQYPVSSMPHAQHQRSSSVSIAEMAPRSQLSPRMDSRSRSPMPQQGSYYGQPHGQQSSRLGHGHGHAPYPPPQHHLQQRHSSQMEVLSPHPRAINDPSMILQHSSSVGPSSGHGHSQSHVGPGTRYSSSPQLPGSGPMRGSPGPVGFSNGAGSPAHLGHGGGHLASRYSPIPMSSSSTPGLPGLILESLPTPRSCPSFLAVVHPVDARNAPVFEL</sequence>
<feature type="domain" description="SANT" evidence="3">
    <location>
        <begin position="1175"/>
        <end position="1226"/>
    </location>
</feature>
<dbReference type="EMBL" id="JAAAIL010000288">
    <property type="protein sequence ID" value="KAG0277282.1"/>
    <property type="molecule type" value="Genomic_DNA"/>
</dbReference>
<feature type="compositionally biased region" description="Basic and acidic residues" evidence="1">
    <location>
        <begin position="1759"/>
        <end position="1775"/>
    </location>
</feature>
<feature type="compositionally biased region" description="Basic and acidic residues" evidence="1">
    <location>
        <begin position="1293"/>
        <end position="1304"/>
    </location>
</feature>
<feature type="compositionally biased region" description="Low complexity" evidence="1">
    <location>
        <begin position="2125"/>
        <end position="2146"/>
    </location>
</feature>
<feature type="region of interest" description="Disordered" evidence="1">
    <location>
        <begin position="423"/>
        <end position="761"/>
    </location>
</feature>
<dbReference type="InterPro" id="IPR017930">
    <property type="entry name" value="Myb_dom"/>
</dbReference>
<dbReference type="PROSITE" id="PS51294">
    <property type="entry name" value="HTH_MYB"/>
    <property type="match status" value="1"/>
</dbReference>
<feature type="compositionally biased region" description="Polar residues" evidence="1">
    <location>
        <begin position="9"/>
        <end position="30"/>
    </location>
</feature>
<feature type="compositionally biased region" description="Low complexity" evidence="1">
    <location>
        <begin position="127"/>
        <end position="136"/>
    </location>
</feature>
<feature type="compositionally biased region" description="Basic and acidic residues" evidence="1">
    <location>
        <begin position="312"/>
        <end position="325"/>
    </location>
</feature>
<dbReference type="GO" id="GO:0000785">
    <property type="term" value="C:chromatin"/>
    <property type="evidence" value="ECO:0007669"/>
    <property type="project" value="TreeGrafter"/>
</dbReference>
<feature type="compositionally biased region" description="Basic and acidic residues" evidence="1">
    <location>
        <begin position="674"/>
        <end position="694"/>
    </location>
</feature>
<feature type="compositionally biased region" description="Polar residues" evidence="1">
    <location>
        <begin position="73"/>
        <end position="83"/>
    </location>
</feature>
<feature type="compositionally biased region" description="Polar residues" evidence="1">
    <location>
        <begin position="1843"/>
        <end position="1852"/>
    </location>
</feature>
<keyword evidence="6" id="KW-1185">Reference proteome</keyword>
<dbReference type="PROSITE" id="PS51293">
    <property type="entry name" value="SANT"/>
    <property type="match status" value="2"/>
</dbReference>
<feature type="region of interest" description="Disordered" evidence="1">
    <location>
        <begin position="1230"/>
        <end position="1266"/>
    </location>
</feature>
<feature type="compositionally biased region" description="Basic and acidic residues" evidence="1">
    <location>
        <begin position="519"/>
        <end position="529"/>
    </location>
</feature>
<feature type="compositionally biased region" description="Basic and acidic residues" evidence="1">
    <location>
        <begin position="392"/>
        <end position="402"/>
    </location>
</feature>
<feature type="compositionally biased region" description="Low complexity" evidence="1">
    <location>
        <begin position="1361"/>
        <end position="1370"/>
    </location>
</feature>
<evidence type="ECO:0000259" key="3">
    <source>
        <dbReference type="PROSITE" id="PS51293"/>
    </source>
</evidence>
<feature type="compositionally biased region" description="Basic and acidic residues" evidence="1">
    <location>
        <begin position="576"/>
        <end position="608"/>
    </location>
</feature>
<dbReference type="Pfam" id="PF00249">
    <property type="entry name" value="Myb_DNA-binding"/>
    <property type="match status" value="2"/>
</dbReference>
<feature type="compositionally biased region" description="Polar residues" evidence="1">
    <location>
        <begin position="1747"/>
        <end position="1756"/>
    </location>
</feature>
<accession>A0AAD4H8D1</accession>
<feature type="region of interest" description="Disordered" evidence="1">
    <location>
        <begin position="1744"/>
        <end position="1791"/>
    </location>
</feature>
<dbReference type="InterPro" id="IPR009057">
    <property type="entry name" value="Homeodomain-like_sf"/>
</dbReference>
<feature type="compositionally biased region" description="Polar residues" evidence="1">
    <location>
        <begin position="557"/>
        <end position="568"/>
    </location>
</feature>
<dbReference type="GO" id="GO:0032991">
    <property type="term" value="C:protein-containing complex"/>
    <property type="evidence" value="ECO:0007669"/>
    <property type="project" value="UniProtKB-ARBA"/>
</dbReference>
<feature type="region of interest" description="Disordered" evidence="1">
    <location>
        <begin position="1507"/>
        <end position="1664"/>
    </location>
</feature>
<feature type="compositionally biased region" description="Low complexity" evidence="1">
    <location>
        <begin position="1921"/>
        <end position="1943"/>
    </location>
</feature>
<gene>
    <name evidence="5" type="ORF">BGZ95_006183</name>
</gene>
<feature type="compositionally biased region" description="Polar residues" evidence="1">
    <location>
        <begin position="1446"/>
        <end position="1461"/>
    </location>
</feature>